<proteinExistence type="predicted"/>
<evidence type="ECO:0000313" key="1">
    <source>
        <dbReference type="EMBL" id="CRG84159.1"/>
    </source>
</evidence>
<dbReference type="OrthoDB" id="5404564at2759"/>
<evidence type="ECO:0008006" key="3">
    <source>
        <dbReference type="Google" id="ProtNLM"/>
    </source>
</evidence>
<reference evidence="1 2" key="1">
    <citation type="submission" date="2015-04" db="EMBL/GenBank/DDBJ databases">
        <authorList>
            <person name="Syromyatnikov M.Y."/>
            <person name="Popov V.N."/>
        </authorList>
    </citation>
    <scope>NUCLEOTIDE SEQUENCE [LARGE SCALE GENOMIC DNA]</scope>
    <source>
        <strain evidence="1">WF-38-12</strain>
    </source>
</reference>
<dbReference type="AlphaFoldDB" id="A0A0U1LM87"/>
<dbReference type="OMA" id="KPVFKCN"/>
<protein>
    <recommendedName>
        <fullName evidence="3">NACHT-NTPase and P-loop NTPases N-terminal domain-containing protein</fullName>
    </recommendedName>
</protein>
<dbReference type="Proteomes" id="UP000054383">
    <property type="component" value="Unassembled WGS sequence"/>
</dbReference>
<gene>
    <name evidence="1" type="ORF">PISL3812_01482</name>
</gene>
<dbReference type="EMBL" id="CVMT01000001">
    <property type="protein sequence ID" value="CRG84159.1"/>
    <property type="molecule type" value="Genomic_DNA"/>
</dbReference>
<evidence type="ECO:0000313" key="2">
    <source>
        <dbReference type="Proteomes" id="UP000054383"/>
    </source>
</evidence>
<dbReference type="PANTHER" id="PTHR38886">
    <property type="entry name" value="SESA DOMAIN-CONTAINING PROTEIN"/>
    <property type="match status" value="1"/>
</dbReference>
<sequence>MAFQIGIGDVVMLSQLAWTISQAFTSGRKSAPAEFKEVQNQVDSLCHALDSLKLLSPQHDADAGNSITPILQNCRFTLEHLETLVNKYMVIDDQGDAGESPKKRWREGIRKNWKKVRWTSEGGDLARLQHNLGVHINSLNLVIAVLNGEKSQSIGHQVEDVHRMLREIYVWFTSNLKGQTMSFQKYSPGPQQKPLELIFSLHPENPETDDTAPTCDNASFNPEWLVTSNKPVFKCNCQLRRTVYGDIHDGYLAQYFLSPMSLIVRLNGDSKSWKIWLFSARTSRLTSLILRNINPSEELAEFENTVSELAVIAASPAIHRGMGSLMVSPSINPYTELPVISVLNMLCDTRRLYKCIGNVTLTTNGHSYSTSPIETVQLVHYRNLTGEEEWLFSETANVILNTNSDMRDTDLVKDGVSEFTLTVGNDTDITRAENAPHALISPTDCLSRNKDGRENMVKGVYSEIELLDGDSATYLVQQLRHLQEGLLLLKVQHIQRYEKLVFELGLGLLVVYDYHLPDATLKLAINLKTKDYRLLISNASKSICLSIEMSTKALQHTAGTSNLYLHIDNLCWVVENNLDGAHVYQQRSRSSLACADTHTQQLLTLMLQSVARGDHGNRYPIIEGDRSNQLTS</sequence>
<keyword evidence="2" id="KW-1185">Reference proteome</keyword>
<dbReference type="STRING" id="28573.A0A0U1LM87"/>
<dbReference type="PANTHER" id="PTHR38886:SF1">
    <property type="entry name" value="NACHT-NTPASE AND P-LOOP NTPASES N-TERMINAL DOMAIN-CONTAINING PROTEIN"/>
    <property type="match status" value="1"/>
</dbReference>
<accession>A0A0U1LM87</accession>
<organism evidence="1 2">
    <name type="scientific">Talaromyces islandicus</name>
    <name type="common">Penicillium islandicum</name>
    <dbReference type="NCBI Taxonomy" id="28573"/>
    <lineage>
        <taxon>Eukaryota</taxon>
        <taxon>Fungi</taxon>
        <taxon>Dikarya</taxon>
        <taxon>Ascomycota</taxon>
        <taxon>Pezizomycotina</taxon>
        <taxon>Eurotiomycetes</taxon>
        <taxon>Eurotiomycetidae</taxon>
        <taxon>Eurotiales</taxon>
        <taxon>Trichocomaceae</taxon>
        <taxon>Talaromyces</taxon>
        <taxon>Talaromyces sect. Islandici</taxon>
    </lineage>
</organism>
<name>A0A0U1LM87_TALIS</name>